<dbReference type="Proteomes" id="UP000019116">
    <property type="component" value="Chromosome 3B"/>
</dbReference>
<protein>
    <recommendedName>
        <fullName evidence="2">F-box protein AT5G49610-like beta-propeller domain-containing protein</fullName>
    </recommendedName>
</protein>
<dbReference type="PANTHER" id="PTHR33207">
    <property type="entry name" value="F-BOX DOMAIN CONTAINING PROTEIN-RELATED"/>
    <property type="match status" value="1"/>
</dbReference>
<dbReference type="EnsemblPlants" id="TraesCS3B02G466200.1">
    <property type="protein sequence ID" value="TraesCS3B02G466200.1.cds1"/>
    <property type="gene ID" value="TraesCS3B02G466200"/>
</dbReference>
<dbReference type="Gramene" id="TraesCS3B02G466200.1">
    <property type="protein sequence ID" value="TraesCS3B02G466200.1.cds1"/>
    <property type="gene ID" value="TraesCS3B02G466200"/>
</dbReference>
<dbReference type="InterPro" id="IPR036047">
    <property type="entry name" value="F-box-like_dom_sf"/>
</dbReference>
<proteinExistence type="predicted"/>
<dbReference type="OrthoDB" id="592687at2759"/>
<keyword evidence="4" id="KW-1185">Reference proteome</keyword>
<dbReference type="Gramene" id="TraesARI3B03G01766700.1">
    <property type="protein sequence ID" value="TraesARI3B03G01766700.1.CDS1"/>
    <property type="gene ID" value="TraesARI3B03G01766700"/>
</dbReference>
<evidence type="ECO:0000313" key="3">
    <source>
        <dbReference type="EnsemblPlants" id="TraesCS3B02G466200.1.cds1"/>
    </source>
</evidence>
<sequence>MEGETPPPPELDGTEGEAQPPPACVSKVLDDENLLTEIIVRVGCPTSLVRAAGVCRLWLSHASDRAFLRRFRELHPPRLLGFYLEQREYPDAAARFFPMLPQPPGLDAVVRRASFSLDAYEGAQTDMAGCWNGSVLTSLHVYNFNHRRSEITFVVHIPALHHKSGEGNFCTFIQLFSKEEGAGVSYFYVRVECDRLQTYSTVQVYVLQNGDHVWRTHLTLASADVLLYPRSSPKGVLVGNKIYVPCDPDEIVVLDLTTSILLTIQLPQGVGFGLAGNTMLSRADDSSGVYLIHVKEFQLHIWLLNGDSWLLVDTICLREMCANFLEDEPTADIRINHVGDYNEFVFLEMCRCVLYLDIKCRTLRKVYEMTSEEQHLGDIYPFMMSWPPIFPALVDSPARFVFCPFGDFYSVLVEVT</sequence>
<accession>A0A077RZ83</accession>
<dbReference type="SUPFAM" id="SSF81383">
    <property type="entry name" value="F-box domain"/>
    <property type="match status" value="1"/>
</dbReference>
<organism evidence="3">
    <name type="scientific">Triticum aestivum</name>
    <name type="common">Wheat</name>
    <dbReference type="NCBI Taxonomy" id="4565"/>
    <lineage>
        <taxon>Eukaryota</taxon>
        <taxon>Viridiplantae</taxon>
        <taxon>Streptophyta</taxon>
        <taxon>Embryophyta</taxon>
        <taxon>Tracheophyta</taxon>
        <taxon>Spermatophyta</taxon>
        <taxon>Magnoliopsida</taxon>
        <taxon>Liliopsida</taxon>
        <taxon>Poales</taxon>
        <taxon>Poaceae</taxon>
        <taxon>BOP clade</taxon>
        <taxon>Pooideae</taxon>
        <taxon>Triticodae</taxon>
        <taxon>Triticeae</taxon>
        <taxon>Triticinae</taxon>
        <taxon>Triticum</taxon>
    </lineage>
</organism>
<feature type="region of interest" description="Disordered" evidence="1">
    <location>
        <begin position="1"/>
        <end position="22"/>
    </location>
</feature>
<evidence type="ECO:0000259" key="2">
    <source>
        <dbReference type="Pfam" id="PF23635"/>
    </source>
</evidence>
<dbReference type="InterPro" id="IPR056594">
    <property type="entry name" value="AT5G49610-like_b-prop"/>
</dbReference>
<reference evidence="3" key="1">
    <citation type="submission" date="2018-08" db="EMBL/GenBank/DDBJ databases">
        <authorList>
            <person name="Rossello M."/>
        </authorList>
    </citation>
    <scope>NUCLEOTIDE SEQUENCE [LARGE SCALE GENOMIC DNA]</scope>
    <source>
        <strain evidence="3">cv. Chinese Spring</strain>
    </source>
</reference>
<dbReference type="AlphaFoldDB" id="A0A077RZ83"/>
<feature type="compositionally biased region" description="Pro residues" evidence="1">
    <location>
        <begin position="1"/>
        <end position="10"/>
    </location>
</feature>
<evidence type="ECO:0000256" key="1">
    <source>
        <dbReference type="SAM" id="MobiDB-lite"/>
    </source>
</evidence>
<dbReference type="Gramene" id="TraesPARA_EIv1.0_0935130.1">
    <property type="protein sequence ID" value="TraesPARA_EIv1.0_0935130.1.CDS1"/>
    <property type="gene ID" value="TraesPARA_EIv1.0_0935130"/>
</dbReference>
<dbReference type="Gramene" id="TraesROB_scaffold_015243_01G000200.1">
    <property type="protein sequence ID" value="TraesROB_scaffold_015243_01G000200.1"/>
    <property type="gene ID" value="TraesROB_scaffold_015243_01G000200"/>
</dbReference>
<dbReference type="HOGENOM" id="CLU_037069_1_0_1"/>
<reference evidence="3" key="2">
    <citation type="submission" date="2018-10" db="UniProtKB">
        <authorList>
            <consortium name="EnsemblPlants"/>
        </authorList>
    </citation>
    <scope>IDENTIFICATION</scope>
</reference>
<dbReference type="OMA" id="PELIYDP"/>
<dbReference type="Gramene" id="TraesSYM3B03G01760180.1">
    <property type="protein sequence ID" value="TraesSYM3B03G01760180.1.CDS1"/>
    <property type="gene ID" value="TraesSYM3B03G01760180"/>
</dbReference>
<name>A0A077RZ83_WHEAT</name>
<dbReference type="Gramene" id="TraesCS3B03G1147600.1">
    <property type="protein sequence ID" value="TraesCS3B03G1147600.1.CDS1"/>
    <property type="gene ID" value="TraesCS3B03G1147600"/>
</dbReference>
<feature type="domain" description="F-box protein AT5G49610-like beta-propeller" evidence="2">
    <location>
        <begin position="127"/>
        <end position="390"/>
    </location>
</feature>
<dbReference type="Gramene" id="TraesCAD_scaffold_123794_01G000200.1">
    <property type="protein sequence ID" value="TraesCAD_scaffold_123794_01G000200.1"/>
    <property type="gene ID" value="TraesCAD_scaffold_123794_01G000200"/>
</dbReference>
<dbReference type="Gramene" id="TraesCLE_scaffold_110223_01G000200.1">
    <property type="protein sequence ID" value="TraesCLE_scaffold_110223_01G000200.1"/>
    <property type="gene ID" value="TraesCLE_scaffold_110223_01G000200"/>
</dbReference>
<evidence type="ECO:0000313" key="4">
    <source>
        <dbReference type="Proteomes" id="UP000019116"/>
    </source>
</evidence>
<dbReference type="Pfam" id="PF23635">
    <property type="entry name" value="Beta-prop_AT5G49610-like"/>
    <property type="match status" value="1"/>
</dbReference>